<protein>
    <submittedName>
        <fullName evidence="4">DUF3384 domain-containing protein</fullName>
    </submittedName>
</protein>
<proteinExistence type="predicted"/>
<evidence type="ECO:0000313" key="2">
    <source>
        <dbReference type="EMBL" id="VDK58504.1"/>
    </source>
</evidence>
<reference evidence="4" key="1">
    <citation type="submission" date="2016-06" db="UniProtKB">
        <authorList>
            <consortium name="WormBaseParasite"/>
        </authorList>
    </citation>
    <scope>IDENTIFICATION</scope>
</reference>
<organism evidence="4">
    <name type="scientific">Gongylonema pulchrum</name>
    <dbReference type="NCBI Taxonomy" id="637853"/>
    <lineage>
        <taxon>Eukaryota</taxon>
        <taxon>Metazoa</taxon>
        <taxon>Ecdysozoa</taxon>
        <taxon>Nematoda</taxon>
        <taxon>Chromadorea</taxon>
        <taxon>Rhabditida</taxon>
        <taxon>Spirurina</taxon>
        <taxon>Spiruromorpha</taxon>
        <taxon>Spiruroidea</taxon>
        <taxon>Gongylonematidae</taxon>
        <taxon>Gongylonema</taxon>
    </lineage>
</organism>
<evidence type="ECO:0000313" key="4">
    <source>
        <dbReference type="WBParaSite" id="GPUH_0000749401-mRNA-1"/>
    </source>
</evidence>
<dbReference type="AlphaFoldDB" id="A0A183DFJ4"/>
<reference evidence="2 3" key="2">
    <citation type="submission" date="2018-11" db="EMBL/GenBank/DDBJ databases">
        <authorList>
            <consortium name="Pathogen Informatics"/>
        </authorList>
    </citation>
    <scope>NUCLEOTIDE SEQUENCE [LARGE SCALE GENOMIC DNA]</scope>
</reference>
<evidence type="ECO:0000313" key="3">
    <source>
        <dbReference type="Proteomes" id="UP000271098"/>
    </source>
</evidence>
<dbReference type="WBParaSite" id="GPUH_0000749401-mRNA-1">
    <property type="protein sequence ID" value="GPUH_0000749401-mRNA-1"/>
    <property type="gene ID" value="GPUH_0000749401"/>
</dbReference>
<dbReference type="Pfam" id="PF11864">
    <property type="entry name" value="DUF3384"/>
    <property type="match status" value="1"/>
</dbReference>
<evidence type="ECO:0000259" key="1">
    <source>
        <dbReference type="Pfam" id="PF11864"/>
    </source>
</evidence>
<dbReference type="EMBL" id="UYRT01019491">
    <property type="protein sequence ID" value="VDK58504.1"/>
    <property type="molecule type" value="Genomic_DNA"/>
</dbReference>
<name>A0A183DFJ4_9BILA</name>
<accession>A0A183DFJ4</accession>
<feature type="domain" description="Tuberin N-terminal" evidence="1">
    <location>
        <begin position="1"/>
        <end position="68"/>
    </location>
</feature>
<gene>
    <name evidence="2" type="ORF">GPUH_LOCUS7486</name>
</gene>
<dbReference type="Proteomes" id="UP000271098">
    <property type="component" value="Unassembled WGS sequence"/>
</dbReference>
<dbReference type="InterPro" id="IPR024584">
    <property type="entry name" value="Tuberin_N"/>
</dbReference>
<sequence length="75" mass="8451">MLSSVMGEKKWITTAWNLMKDLLRSHFGHNVLKLLLELLRNGASCPKKQVLVGAVYCIHTALWSRQVKDAALFLG</sequence>
<keyword evidence="3" id="KW-1185">Reference proteome</keyword>